<gene>
    <name evidence="8" type="ORF">IN07_17395</name>
</gene>
<dbReference type="GO" id="GO:0005886">
    <property type="term" value="C:plasma membrane"/>
    <property type="evidence" value="ECO:0007669"/>
    <property type="project" value="UniProtKB-SubCell"/>
</dbReference>
<evidence type="ECO:0000256" key="3">
    <source>
        <dbReference type="ARBA" id="ARBA00022475"/>
    </source>
</evidence>
<keyword evidence="9" id="KW-1185">Reference proteome</keyword>
<dbReference type="InterPro" id="IPR007140">
    <property type="entry name" value="DUF350"/>
</dbReference>
<comment type="caution">
    <text evidence="8">The sequence shown here is derived from an EMBL/GenBank/DDBJ whole genome shotgun (WGS) entry which is preliminary data.</text>
</comment>
<sequence length="139" mass="14253">MLASIGYAVAYTGVGILLLVVGALALDLLTPGHLAKHIYEERSVNAGIALAAGFLGQGAIAFTTIWTNATSGFGRALLYTVVFGLLGVLLQALAFLLLDLLTPGRLGQHLTEVAFHPASLVSAGATLAVSAIIVASIWP</sequence>
<keyword evidence="6 7" id="KW-0472">Membrane</keyword>
<evidence type="ECO:0000256" key="6">
    <source>
        <dbReference type="ARBA" id="ARBA00023136"/>
    </source>
</evidence>
<organism evidence="8 9">
    <name type="scientific">Modestobacter caceresii</name>
    <dbReference type="NCBI Taxonomy" id="1522368"/>
    <lineage>
        <taxon>Bacteria</taxon>
        <taxon>Bacillati</taxon>
        <taxon>Actinomycetota</taxon>
        <taxon>Actinomycetes</taxon>
        <taxon>Geodermatophilales</taxon>
        <taxon>Geodermatophilaceae</taxon>
        <taxon>Modestobacter</taxon>
    </lineage>
</organism>
<feature type="transmembrane region" description="Helical" evidence="7">
    <location>
        <begin position="76"/>
        <end position="98"/>
    </location>
</feature>
<name>A0A098Y6Y1_9ACTN</name>
<evidence type="ECO:0000256" key="2">
    <source>
        <dbReference type="ARBA" id="ARBA00005779"/>
    </source>
</evidence>
<evidence type="ECO:0000256" key="4">
    <source>
        <dbReference type="ARBA" id="ARBA00022692"/>
    </source>
</evidence>
<dbReference type="EMBL" id="JPMX01000077">
    <property type="protein sequence ID" value="KGH45461.1"/>
    <property type="molecule type" value="Genomic_DNA"/>
</dbReference>
<evidence type="ECO:0000256" key="7">
    <source>
        <dbReference type="SAM" id="Phobius"/>
    </source>
</evidence>
<keyword evidence="4 7" id="KW-0812">Transmembrane</keyword>
<dbReference type="Proteomes" id="UP000029713">
    <property type="component" value="Unassembled WGS sequence"/>
</dbReference>
<evidence type="ECO:0000313" key="9">
    <source>
        <dbReference type="Proteomes" id="UP000029713"/>
    </source>
</evidence>
<keyword evidence="3" id="KW-1003">Cell membrane</keyword>
<keyword evidence="5 7" id="KW-1133">Transmembrane helix</keyword>
<comment type="similarity">
    <text evidence="2">Belongs to the UPF0719 family.</text>
</comment>
<dbReference type="OrthoDB" id="5191770at2"/>
<dbReference type="Pfam" id="PF03994">
    <property type="entry name" value="DUF350"/>
    <property type="match status" value="1"/>
</dbReference>
<feature type="transmembrane region" description="Helical" evidence="7">
    <location>
        <begin position="46"/>
        <end position="69"/>
    </location>
</feature>
<feature type="transmembrane region" description="Helical" evidence="7">
    <location>
        <begin position="7"/>
        <end position="26"/>
    </location>
</feature>
<protein>
    <submittedName>
        <fullName evidence="8">Membrane protein</fullName>
    </submittedName>
</protein>
<dbReference type="STRING" id="1522368.IN07_17395"/>
<accession>A0A098Y6Y1</accession>
<dbReference type="AlphaFoldDB" id="A0A098Y6Y1"/>
<evidence type="ECO:0000256" key="5">
    <source>
        <dbReference type="ARBA" id="ARBA00022989"/>
    </source>
</evidence>
<evidence type="ECO:0000313" key="8">
    <source>
        <dbReference type="EMBL" id="KGH45461.1"/>
    </source>
</evidence>
<dbReference type="RefSeq" id="WP_036337523.1">
    <property type="nucleotide sequence ID" value="NZ_JPMX01000077.1"/>
</dbReference>
<proteinExistence type="inferred from homology"/>
<reference evidence="8 9" key="1">
    <citation type="submission" date="2014-07" db="EMBL/GenBank/DDBJ databases">
        <title>Biosystematic studies on Modestobacter strains isolated from extreme hyper-arid desert soil and from historic building.</title>
        <authorList>
            <person name="Bukarasam K."/>
            <person name="Bull A."/>
            <person name="Girard G."/>
            <person name="van Wezel G."/>
            <person name="Goodfellow M."/>
        </authorList>
    </citation>
    <scope>NUCLEOTIDE SEQUENCE [LARGE SCALE GENOMIC DNA]</scope>
    <source>
        <strain evidence="8 9">KNN45-2b</strain>
    </source>
</reference>
<comment type="subcellular location">
    <subcellularLocation>
        <location evidence="1">Cell membrane</location>
        <topology evidence="1">Multi-pass membrane protein</topology>
    </subcellularLocation>
</comment>
<evidence type="ECO:0000256" key="1">
    <source>
        <dbReference type="ARBA" id="ARBA00004651"/>
    </source>
</evidence>
<feature type="transmembrane region" description="Helical" evidence="7">
    <location>
        <begin position="118"/>
        <end position="138"/>
    </location>
</feature>